<proteinExistence type="predicted"/>
<organism evidence="1 2">
    <name type="scientific">Hygrophoropsis aurantiaca</name>
    <dbReference type="NCBI Taxonomy" id="72124"/>
    <lineage>
        <taxon>Eukaryota</taxon>
        <taxon>Fungi</taxon>
        <taxon>Dikarya</taxon>
        <taxon>Basidiomycota</taxon>
        <taxon>Agaricomycotina</taxon>
        <taxon>Agaricomycetes</taxon>
        <taxon>Agaricomycetidae</taxon>
        <taxon>Boletales</taxon>
        <taxon>Coniophorineae</taxon>
        <taxon>Hygrophoropsidaceae</taxon>
        <taxon>Hygrophoropsis</taxon>
    </lineage>
</organism>
<name>A0ACB8AI48_9AGAM</name>
<feature type="non-terminal residue" evidence="1">
    <location>
        <position position="1"/>
    </location>
</feature>
<evidence type="ECO:0000313" key="2">
    <source>
        <dbReference type="Proteomes" id="UP000790377"/>
    </source>
</evidence>
<dbReference type="Proteomes" id="UP000790377">
    <property type="component" value="Unassembled WGS sequence"/>
</dbReference>
<comment type="caution">
    <text evidence="1">The sequence shown here is derived from an EMBL/GenBank/DDBJ whole genome shotgun (WGS) entry which is preliminary data.</text>
</comment>
<sequence length="443" mass="48297">IHINEVVFGTAFGILMGPYVAGIFDPRSWGSAENIITLEFMRVALGVGLFCIGVDLPSKYMKNYAKSLLIMVVPTMAFGWVVVATIIYGLFPSLSFVSALCIASCFTPTDPVTCAAITRGTFARRYDDIPDLLSAESASNDGLAYPFLSISIYLIVESSAAVAIGKWFLVGWLYQVILGTVLGAILGFIFSKLMKLSYGKKLNDSESYLAQFLALSILAIGIASTIGADDLLAAFAAGTFFLLDQNFKDRTKDAKFSSVIDYVLNCACFIYIGAWLPFSAYESPAFGISPVRLLVLFLAILVLRRIPFLLLVYSFIKEINTWQDALFAGHFGKRMRRHDMGVSALFVSALARTHLPTPQNPPANQAELLAETIQIFVSFVVLGSIVVHGLSVPVLSLWQGVNSRKPKSIHPQSSRESGNDCPDVELAILDAVSNPQVRSRSQP</sequence>
<protein>
    <submittedName>
        <fullName evidence="1">Cation/H+ exchanger</fullName>
    </submittedName>
</protein>
<dbReference type="EMBL" id="MU267636">
    <property type="protein sequence ID" value="KAH7913140.1"/>
    <property type="molecule type" value="Genomic_DNA"/>
</dbReference>
<evidence type="ECO:0000313" key="1">
    <source>
        <dbReference type="EMBL" id="KAH7913140.1"/>
    </source>
</evidence>
<gene>
    <name evidence="1" type="ORF">BJ138DRAFT_1002890</name>
</gene>
<accession>A0ACB8AI48</accession>
<keyword evidence="2" id="KW-1185">Reference proteome</keyword>
<reference evidence="1" key="1">
    <citation type="journal article" date="2021" name="New Phytol.">
        <title>Evolutionary innovations through gain and loss of genes in the ectomycorrhizal Boletales.</title>
        <authorList>
            <person name="Wu G."/>
            <person name="Miyauchi S."/>
            <person name="Morin E."/>
            <person name="Kuo A."/>
            <person name="Drula E."/>
            <person name="Varga T."/>
            <person name="Kohler A."/>
            <person name="Feng B."/>
            <person name="Cao Y."/>
            <person name="Lipzen A."/>
            <person name="Daum C."/>
            <person name="Hundley H."/>
            <person name="Pangilinan J."/>
            <person name="Johnson J."/>
            <person name="Barry K."/>
            <person name="LaButti K."/>
            <person name="Ng V."/>
            <person name="Ahrendt S."/>
            <person name="Min B."/>
            <person name="Choi I.G."/>
            <person name="Park H."/>
            <person name="Plett J.M."/>
            <person name="Magnuson J."/>
            <person name="Spatafora J.W."/>
            <person name="Nagy L.G."/>
            <person name="Henrissat B."/>
            <person name="Grigoriev I.V."/>
            <person name="Yang Z.L."/>
            <person name="Xu J."/>
            <person name="Martin F.M."/>
        </authorList>
    </citation>
    <scope>NUCLEOTIDE SEQUENCE</scope>
    <source>
        <strain evidence="1">ATCC 28755</strain>
    </source>
</reference>